<comment type="similarity">
    <text evidence="1">Belongs to the NAD(P)-dependent epimerase/dehydratase family.</text>
</comment>
<dbReference type="InterPro" id="IPR036291">
    <property type="entry name" value="NAD(P)-bd_dom_sf"/>
</dbReference>
<dbReference type="AlphaFoldDB" id="A0A520XCR1"/>
<gene>
    <name evidence="3" type="ORF">EVJ48_05840</name>
</gene>
<dbReference type="Gene3D" id="3.40.50.720">
    <property type="entry name" value="NAD(P)-binding Rossmann-like Domain"/>
    <property type="match status" value="1"/>
</dbReference>
<protein>
    <submittedName>
        <fullName evidence="3">NAD-dependent epimerase/dehydratase family protein</fullName>
    </submittedName>
</protein>
<evidence type="ECO:0000259" key="2">
    <source>
        <dbReference type="Pfam" id="PF01370"/>
    </source>
</evidence>
<dbReference type="InterPro" id="IPR001509">
    <property type="entry name" value="Epimerase_deHydtase"/>
</dbReference>
<accession>A0A520XCR1</accession>
<dbReference type="EMBL" id="SHMQ01000013">
    <property type="protein sequence ID" value="RZV39007.1"/>
    <property type="molecule type" value="Genomic_DNA"/>
</dbReference>
<organism evidence="3 4">
    <name type="scientific">Candidatus Acidulodesulfobacterium acidiphilum</name>
    <dbReference type="NCBI Taxonomy" id="2597224"/>
    <lineage>
        <taxon>Bacteria</taxon>
        <taxon>Deltaproteobacteria</taxon>
        <taxon>Candidatus Acidulodesulfobacterales</taxon>
        <taxon>Candidatus Acidulodesulfobacterium</taxon>
    </lineage>
</organism>
<reference evidence="3 4" key="1">
    <citation type="submission" date="2019-01" db="EMBL/GenBank/DDBJ databases">
        <title>Insights into ecological role of a new deltaproteobacterial order Candidatus Sinidesulfobacterales (Sva0485) by metagenomics and metatranscriptomics.</title>
        <authorList>
            <person name="Tan S."/>
            <person name="Liu J."/>
            <person name="Fang Y."/>
            <person name="Hedlund B."/>
            <person name="Lian Z.-H."/>
            <person name="Huang L.-Y."/>
            <person name="Li J.-T."/>
            <person name="Huang L.-N."/>
            <person name="Li W.-J."/>
            <person name="Jiang H.-C."/>
            <person name="Dong H.-L."/>
            <person name="Shu W.-S."/>
        </authorList>
    </citation>
    <scope>NUCLEOTIDE SEQUENCE [LARGE SCALE GENOMIC DNA]</scope>
    <source>
        <strain evidence="3">AP4</strain>
    </source>
</reference>
<dbReference type="PANTHER" id="PTHR43000">
    <property type="entry name" value="DTDP-D-GLUCOSE 4,6-DEHYDRATASE-RELATED"/>
    <property type="match status" value="1"/>
</dbReference>
<feature type="domain" description="NAD-dependent epimerase/dehydratase" evidence="2">
    <location>
        <begin position="3"/>
        <end position="237"/>
    </location>
</feature>
<evidence type="ECO:0000256" key="1">
    <source>
        <dbReference type="ARBA" id="ARBA00007637"/>
    </source>
</evidence>
<dbReference type="Gene3D" id="3.90.25.10">
    <property type="entry name" value="UDP-galactose 4-epimerase, domain 1"/>
    <property type="match status" value="1"/>
</dbReference>
<name>A0A520XCR1_9DELT</name>
<proteinExistence type="inferred from homology"/>
<dbReference type="Proteomes" id="UP000322454">
    <property type="component" value="Unassembled WGS sequence"/>
</dbReference>
<dbReference type="SUPFAM" id="SSF51735">
    <property type="entry name" value="NAD(P)-binding Rossmann-fold domains"/>
    <property type="match status" value="1"/>
</dbReference>
<comment type="caution">
    <text evidence="3">The sequence shown here is derived from an EMBL/GenBank/DDBJ whole genome shotgun (WGS) entry which is preliminary data.</text>
</comment>
<sequence>MKILVTGGAGFIGSHIVDMLADNNHEVAIIDNLSSGFEYNVNKTAKLIRSDINDFNGIEKIFSEEKPDIIYHLAAQIDVRKSVADPIFDARTNIMATINLIKLSNDFKIKKFIFSSTGGAIYGDTDDRPTKETHAEWPLSPYGIAKLTADKFLNFYHEVYGLKYISLRYGNVYGPRQNPHGEAGVVAIFLNKMLKKEQPVINGDGEQTRDYVYVKDVAEANILALKYIDKVGIYNVGTSIEISVNTLFEEINKNFNKSFKQVHGPAKQGEQKTSCLDIGKIEKDLGFKPKVNFGEGIKMTYEWFKEKKC</sequence>
<evidence type="ECO:0000313" key="3">
    <source>
        <dbReference type="EMBL" id="RZV39007.1"/>
    </source>
</evidence>
<dbReference type="Pfam" id="PF01370">
    <property type="entry name" value="Epimerase"/>
    <property type="match status" value="1"/>
</dbReference>
<evidence type="ECO:0000313" key="4">
    <source>
        <dbReference type="Proteomes" id="UP000322454"/>
    </source>
</evidence>